<evidence type="ECO:0000313" key="3">
    <source>
        <dbReference type="Proteomes" id="UP000268014"/>
    </source>
</evidence>
<dbReference type="AlphaFoldDB" id="A0A3P7WZ74"/>
<protein>
    <submittedName>
        <fullName evidence="2">Uncharacterized protein</fullName>
    </submittedName>
</protein>
<sequence length="58" mass="6085">MVPQQSQRSGNRGRYDGGGGGSGIGRLSLDQVDVCATRAYRIVAGWKAGRALAAMCEE</sequence>
<gene>
    <name evidence="2" type="ORF">HPLM_LOCUS14393</name>
</gene>
<feature type="region of interest" description="Disordered" evidence="1">
    <location>
        <begin position="1"/>
        <end position="26"/>
    </location>
</feature>
<dbReference type="Proteomes" id="UP000268014">
    <property type="component" value="Unassembled WGS sequence"/>
</dbReference>
<organism evidence="2 3">
    <name type="scientific">Haemonchus placei</name>
    <name type="common">Barber's pole worm</name>
    <dbReference type="NCBI Taxonomy" id="6290"/>
    <lineage>
        <taxon>Eukaryota</taxon>
        <taxon>Metazoa</taxon>
        <taxon>Ecdysozoa</taxon>
        <taxon>Nematoda</taxon>
        <taxon>Chromadorea</taxon>
        <taxon>Rhabditida</taxon>
        <taxon>Rhabditina</taxon>
        <taxon>Rhabditomorpha</taxon>
        <taxon>Strongyloidea</taxon>
        <taxon>Trichostrongylidae</taxon>
        <taxon>Haemonchus</taxon>
    </lineage>
</organism>
<proteinExistence type="predicted"/>
<evidence type="ECO:0000313" key="2">
    <source>
        <dbReference type="EMBL" id="VDO52644.1"/>
    </source>
</evidence>
<name>A0A3P7WZ74_HAEPC</name>
<keyword evidence="3" id="KW-1185">Reference proteome</keyword>
<reference evidence="2 3" key="1">
    <citation type="submission" date="2018-11" db="EMBL/GenBank/DDBJ databases">
        <authorList>
            <consortium name="Pathogen Informatics"/>
        </authorList>
    </citation>
    <scope>NUCLEOTIDE SEQUENCE [LARGE SCALE GENOMIC DNA]</scope>
    <source>
        <strain evidence="2 3">MHpl1</strain>
    </source>
</reference>
<accession>A0A3P7WZ74</accession>
<dbReference type="EMBL" id="UZAF01018551">
    <property type="protein sequence ID" value="VDO52644.1"/>
    <property type="molecule type" value="Genomic_DNA"/>
</dbReference>
<evidence type="ECO:0000256" key="1">
    <source>
        <dbReference type="SAM" id="MobiDB-lite"/>
    </source>
</evidence>